<sequence>MFTRSVDSTYIQLGVTVFLQKVNIINHYSLSRALPALADRNDSGILADASLELVAVVFLQATAHGRWPELL</sequence>
<reference evidence="1 2" key="1">
    <citation type="submission" date="2018-12" db="EMBL/GenBank/DDBJ databases">
        <title>Genome of Verticillium dahliae isolate Getta Getta.</title>
        <authorList>
            <person name="Gardiner D.M."/>
        </authorList>
    </citation>
    <scope>NUCLEOTIDE SEQUENCE [LARGE SCALE GENOMIC DNA]</scope>
    <source>
        <strain evidence="1 2">Getta Getta</strain>
    </source>
</reference>
<organism evidence="1 2">
    <name type="scientific">Verticillium dahliae</name>
    <name type="common">Verticillium wilt</name>
    <dbReference type="NCBI Taxonomy" id="27337"/>
    <lineage>
        <taxon>Eukaryota</taxon>
        <taxon>Fungi</taxon>
        <taxon>Dikarya</taxon>
        <taxon>Ascomycota</taxon>
        <taxon>Pezizomycotina</taxon>
        <taxon>Sordariomycetes</taxon>
        <taxon>Hypocreomycetidae</taxon>
        <taxon>Glomerellales</taxon>
        <taxon>Plectosphaerellaceae</taxon>
        <taxon>Verticillium</taxon>
    </lineage>
</organism>
<proteinExistence type="predicted"/>
<protein>
    <submittedName>
        <fullName evidence="1">Uncharacterized protein</fullName>
    </submittedName>
</protein>
<comment type="caution">
    <text evidence="1">The sequence shown here is derived from an EMBL/GenBank/DDBJ whole genome shotgun (WGS) entry which is preliminary data.</text>
</comment>
<accession>A0A444RYB6</accession>
<gene>
    <name evidence="1" type="ORF">VDGE_30150</name>
</gene>
<evidence type="ECO:0000313" key="1">
    <source>
        <dbReference type="EMBL" id="RXG46182.1"/>
    </source>
</evidence>
<dbReference type="AlphaFoldDB" id="A0A444RYB6"/>
<dbReference type="Proteomes" id="UP000288725">
    <property type="component" value="Chromosome 6"/>
</dbReference>
<name>A0A444RYB6_VERDA</name>
<dbReference type="EMBL" id="RSDZ01000054">
    <property type="protein sequence ID" value="RXG46182.1"/>
    <property type="molecule type" value="Genomic_DNA"/>
</dbReference>
<evidence type="ECO:0000313" key="2">
    <source>
        <dbReference type="Proteomes" id="UP000288725"/>
    </source>
</evidence>